<gene>
    <name evidence="2" type="ORF">CCHL11_02586</name>
</gene>
<proteinExistence type="predicted"/>
<dbReference type="Proteomes" id="UP000186583">
    <property type="component" value="Unassembled WGS sequence"/>
</dbReference>
<feature type="compositionally biased region" description="Polar residues" evidence="1">
    <location>
        <begin position="1"/>
        <end position="15"/>
    </location>
</feature>
<keyword evidence="3" id="KW-1185">Reference proteome</keyword>
<name>A0A1Q8S8M6_9PEZI</name>
<evidence type="ECO:0000313" key="3">
    <source>
        <dbReference type="Proteomes" id="UP000186583"/>
    </source>
</evidence>
<sequence length="321" mass="36852">MADEATSTSNQASTPSEEENWEDVSSSDDDYYEEGLSSPQELLLPHERLSPPQPSHPPKVRTHAHRIRLIHHSRDWDTQIYLLEDGKVLKERSSYLKLSQGYFVSNDFNQCTRHWHTYLRPQLETILGPGHPYLLRLTLPISPRQYELYEGPADSTHLDGLSQPFPQIEGRLTMERMKPIRPLAIRIIIHDIVDEDHRDEALRIPENYNLHPRVWLGCEETDEIRELLAVYPDLSQRPAYLNQLIKYIGRPDVLALARQMGTALAIIHYDLGRDARGVKFRLAYDAVYDRAVLWVCGLGNMEGIQFRDGGDGLVGDLGRIV</sequence>
<comment type="caution">
    <text evidence="2">The sequence shown here is derived from an EMBL/GenBank/DDBJ whole genome shotgun (WGS) entry which is preliminary data.</text>
</comment>
<protein>
    <submittedName>
        <fullName evidence="2">Uncharacterized protein</fullName>
    </submittedName>
</protein>
<feature type="compositionally biased region" description="Acidic residues" evidence="1">
    <location>
        <begin position="16"/>
        <end position="33"/>
    </location>
</feature>
<dbReference type="AlphaFoldDB" id="A0A1Q8S8M6"/>
<organism evidence="2 3">
    <name type="scientific">Colletotrichum chlorophyti</name>
    <dbReference type="NCBI Taxonomy" id="708187"/>
    <lineage>
        <taxon>Eukaryota</taxon>
        <taxon>Fungi</taxon>
        <taxon>Dikarya</taxon>
        <taxon>Ascomycota</taxon>
        <taxon>Pezizomycotina</taxon>
        <taxon>Sordariomycetes</taxon>
        <taxon>Hypocreomycetidae</taxon>
        <taxon>Glomerellales</taxon>
        <taxon>Glomerellaceae</taxon>
        <taxon>Colletotrichum</taxon>
    </lineage>
</organism>
<reference evidence="2 3" key="1">
    <citation type="submission" date="2016-11" db="EMBL/GenBank/DDBJ databases">
        <title>Draft Genome Assembly of Colletotrichum chlorophyti a pathogen of herbaceous plants.</title>
        <authorList>
            <person name="Gan P."/>
            <person name="Narusaka M."/>
            <person name="Tsushima A."/>
            <person name="Narusaka Y."/>
            <person name="Takano Y."/>
            <person name="Shirasu K."/>
        </authorList>
    </citation>
    <scope>NUCLEOTIDE SEQUENCE [LARGE SCALE GENOMIC DNA]</scope>
    <source>
        <strain evidence="2 3">NTL11</strain>
    </source>
</reference>
<evidence type="ECO:0000256" key="1">
    <source>
        <dbReference type="SAM" id="MobiDB-lite"/>
    </source>
</evidence>
<feature type="region of interest" description="Disordered" evidence="1">
    <location>
        <begin position="1"/>
        <end position="60"/>
    </location>
</feature>
<dbReference type="OrthoDB" id="4837392at2759"/>
<accession>A0A1Q8S8M6</accession>
<dbReference type="STRING" id="708187.A0A1Q8S8M6"/>
<dbReference type="EMBL" id="MPGH01000002">
    <property type="protein sequence ID" value="OLN97814.1"/>
    <property type="molecule type" value="Genomic_DNA"/>
</dbReference>
<evidence type="ECO:0000313" key="2">
    <source>
        <dbReference type="EMBL" id="OLN97814.1"/>
    </source>
</evidence>